<dbReference type="Proteomes" id="UP000014318">
    <property type="component" value="Segment"/>
</dbReference>
<protein>
    <submittedName>
        <fullName evidence="1">Uncharacterized protein</fullName>
    </submittedName>
</protein>
<organism evidence="1 4">
    <name type="scientific">Synechococcus phage S-CAM8</name>
    <dbReference type="NCBI Taxonomy" id="754038"/>
    <lineage>
        <taxon>Viruses</taxon>
        <taxon>Duplodnaviria</taxon>
        <taxon>Heunggongvirae</taxon>
        <taxon>Uroviricota</taxon>
        <taxon>Caudoviricetes</taxon>
        <taxon>Pantevenvirales</taxon>
        <taxon>Kyanoviridae</taxon>
        <taxon>Neritesvirus</taxon>
        <taxon>Neritesvirus scam8</taxon>
    </lineage>
</organism>
<reference evidence="2 3" key="1">
    <citation type="submission" date="2010-11" db="EMBL/GenBank/DDBJ databases">
        <title>The Genome Sequence of Synechococcus phage S-CAM8 0608BI06.</title>
        <authorList>
            <consortium name="The Broad Institute Genome Sequencing Platform"/>
            <person name="Henn M.R."/>
            <person name="Martiny J."/>
            <person name="Weihe C."/>
            <person name="Levin J."/>
            <person name="Malboeuf C."/>
            <person name="Casali M."/>
            <person name="Russ C."/>
            <person name="Lennon N."/>
            <person name="Chapman S.B."/>
            <person name="Erlich R."/>
            <person name="Young S.K."/>
            <person name="Yandava C."/>
            <person name="Zeng Q."/>
            <person name="Alvarado L."/>
            <person name="Anderson S."/>
            <person name="Berlin A."/>
            <person name="Chen Z."/>
            <person name="Freedman E."/>
            <person name="Gellesch M."/>
            <person name="Goldberg J."/>
            <person name="Green L."/>
            <person name="Griggs A."/>
            <person name="Gujja S."/>
            <person name="Heilman E.R."/>
            <person name="Heiman D."/>
            <person name="Hollinger A."/>
            <person name="Howarth C."/>
            <person name="Larson L."/>
            <person name="Mehta T."/>
            <person name="Pearson M."/>
            <person name="Roberts A."/>
            <person name="Ryan E."/>
            <person name="Saif S."/>
            <person name="Shea T."/>
            <person name="Shenoy N."/>
            <person name="Sisk P."/>
            <person name="Stolte C."/>
            <person name="Sykes S."/>
            <person name="White J."/>
            <person name="Haas B."/>
            <person name="Nusbaum C."/>
            <person name="Birren B."/>
        </authorList>
    </citation>
    <scope>NUCLEOTIDE SEQUENCE [LARGE SCALE GENOMIC DNA]</scope>
    <source>
        <strain evidence="2">S-CAM8 06008BI06</strain>
    </source>
</reference>
<reference evidence="1 4" key="2">
    <citation type="submission" date="2010-12" db="EMBL/GenBank/DDBJ databases">
        <title>The Genome Sequence of Synechococcus phage S-CAM8 0608SB47.</title>
        <authorList>
            <consortium name="The Broad Institute Genome Sequencing Platform"/>
            <person name="Henn M.R."/>
            <person name="Martiny J."/>
            <person name="Weihe C."/>
            <person name="Levin J."/>
            <person name="Malboeuf C."/>
            <person name="Casali M."/>
            <person name="Russ C."/>
            <person name="Lennon N."/>
            <person name="Chapman S.B."/>
            <person name="Erlich R."/>
            <person name="Young S.K."/>
            <person name="Yandava C."/>
            <person name="Zeng Q."/>
            <person name="Alvarado L."/>
            <person name="Anderson S."/>
            <person name="Berlin A."/>
            <person name="Chen Z."/>
            <person name="Freedman E."/>
            <person name="Gellesch M."/>
            <person name="Goldberg J."/>
            <person name="Green L."/>
            <person name="Griggs A."/>
            <person name="Gujja S."/>
            <person name="Heilman E.R."/>
            <person name="Heiman D."/>
            <person name="Hollinger A."/>
            <person name="Howarth C."/>
            <person name="Larson L."/>
            <person name="Mehta T."/>
            <person name="Pearson M."/>
            <person name="Roberts A."/>
            <person name="Ryan E."/>
            <person name="Saif S."/>
            <person name="Shea T."/>
            <person name="Shenoy N."/>
            <person name="Sisk P."/>
            <person name="Stolte C."/>
            <person name="Sykes S."/>
            <person name="White J."/>
            <person name="Haas B."/>
            <person name="Nusbaum C."/>
            <person name="Birren B."/>
        </authorList>
    </citation>
    <scope>NUCLEOTIDE SEQUENCE [LARGE SCALE GENOMIC DNA]</scope>
    <source>
        <strain evidence="1 4">0608SB47</strain>
    </source>
</reference>
<accession>G8EXT5</accession>
<evidence type="ECO:0000313" key="1">
    <source>
        <dbReference type="EMBL" id="AET72625.1"/>
    </source>
</evidence>
<dbReference type="KEGG" id="vg:16045267"/>
<proteinExistence type="predicted"/>
<name>G8EXT5_9CAUD</name>
<evidence type="ECO:0000313" key="4">
    <source>
        <dbReference type="Proteomes" id="UP000297591"/>
    </source>
</evidence>
<dbReference type="RefSeq" id="YP_008125581.1">
    <property type="nucleotide sequence ID" value="NC_021530.1"/>
</dbReference>
<keyword evidence="3" id="KW-1185">Reference proteome</keyword>
<dbReference type="OrthoDB" id="40251at10239"/>
<sequence>MQKVVQTVQLGQMKPTMTISPKATKKEESLIPKEIMTLDGIEVEEPEFDDCSEMDYDLDYTVQY</sequence>
<dbReference type="EMBL" id="HQ634178">
    <property type="protein sequence ID" value="AGN33888.1"/>
    <property type="molecule type" value="Genomic_DNA"/>
</dbReference>
<dbReference type="Proteomes" id="UP000297591">
    <property type="component" value="Segment"/>
</dbReference>
<evidence type="ECO:0000313" key="2">
    <source>
        <dbReference type="EMBL" id="AGN33888.1"/>
    </source>
</evidence>
<dbReference type="EMBL" id="JF974299">
    <property type="protein sequence ID" value="AET72625.1"/>
    <property type="molecule type" value="Genomic_DNA"/>
</dbReference>
<evidence type="ECO:0000313" key="3">
    <source>
        <dbReference type="Proteomes" id="UP000014318"/>
    </source>
</evidence>
<dbReference type="GeneID" id="16045267"/>
<gene>
    <name evidence="2" type="ORF">SXCG_00036</name>
    <name evidence="1" type="ORF">SXFG_00075</name>
</gene>